<gene>
    <name evidence="9" type="ORF">AB1207_00755</name>
</gene>
<dbReference type="Pfam" id="PF00528">
    <property type="entry name" value="BPD_transp_1"/>
    <property type="match status" value="1"/>
</dbReference>
<dbReference type="InterPro" id="IPR000515">
    <property type="entry name" value="MetI-like"/>
</dbReference>
<dbReference type="Gene3D" id="1.10.3720.10">
    <property type="entry name" value="MetI-like"/>
    <property type="match status" value="1"/>
</dbReference>
<accession>A0ABV3P0Y0</accession>
<dbReference type="InterPro" id="IPR051393">
    <property type="entry name" value="ABC_transporter_permease"/>
</dbReference>
<name>A0ABV3P0Y0_9ACTN</name>
<organism evidence="9 10">
    <name type="scientific">Kineococcus endophyticus</name>
    <dbReference type="NCBI Taxonomy" id="1181883"/>
    <lineage>
        <taxon>Bacteria</taxon>
        <taxon>Bacillati</taxon>
        <taxon>Actinomycetota</taxon>
        <taxon>Actinomycetes</taxon>
        <taxon>Kineosporiales</taxon>
        <taxon>Kineosporiaceae</taxon>
        <taxon>Kineococcus</taxon>
    </lineage>
</organism>
<dbReference type="CDD" id="cd06261">
    <property type="entry name" value="TM_PBP2"/>
    <property type="match status" value="1"/>
</dbReference>
<feature type="transmembrane region" description="Helical" evidence="7">
    <location>
        <begin position="269"/>
        <end position="291"/>
    </location>
</feature>
<feature type="transmembrane region" description="Helical" evidence="7">
    <location>
        <begin position="12"/>
        <end position="34"/>
    </location>
</feature>
<dbReference type="SUPFAM" id="SSF161098">
    <property type="entry name" value="MetI-like"/>
    <property type="match status" value="1"/>
</dbReference>
<sequence>MTGNVPHLRARTRAGAAPLLVLPGLTLLLVFSYWPLVRTGWLSLHGSDLLGRPTRWVGLANLERVLTDPALLRVVATTVVVTAGSVVLATGIALVAGLLLRTTGRLVRTVGGVALSLPFAYSAAAASATFSGLFTPSVGVLDRAAAALGVPSPGWLTDPVWAVVSIVLATAWYEAGFAVLVVLAALSRLDPSVLEAAALDGAGDLRTSVSIVVPALRPSLLFLVVTQTVTGLQIFTQVQVLTRGGPAGATTTIVQELYERAFGAGVPQYGVASALALVLLVLVLVVSAAQFRLGRER</sequence>
<comment type="caution">
    <text evidence="9">The sequence shown here is derived from an EMBL/GenBank/DDBJ whole genome shotgun (WGS) entry which is preliminary data.</text>
</comment>
<keyword evidence="5 7" id="KW-1133">Transmembrane helix</keyword>
<dbReference type="PROSITE" id="PS50928">
    <property type="entry name" value="ABC_TM1"/>
    <property type="match status" value="1"/>
</dbReference>
<keyword evidence="10" id="KW-1185">Reference proteome</keyword>
<evidence type="ECO:0000256" key="2">
    <source>
        <dbReference type="ARBA" id="ARBA00022448"/>
    </source>
</evidence>
<evidence type="ECO:0000313" key="9">
    <source>
        <dbReference type="EMBL" id="MEW9263268.1"/>
    </source>
</evidence>
<evidence type="ECO:0000256" key="6">
    <source>
        <dbReference type="ARBA" id="ARBA00023136"/>
    </source>
</evidence>
<evidence type="ECO:0000256" key="4">
    <source>
        <dbReference type="ARBA" id="ARBA00022692"/>
    </source>
</evidence>
<dbReference type="PANTHER" id="PTHR30193:SF37">
    <property type="entry name" value="INNER MEMBRANE ABC TRANSPORTER PERMEASE PROTEIN YCJO"/>
    <property type="match status" value="1"/>
</dbReference>
<comment type="subcellular location">
    <subcellularLocation>
        <location evidence="1 7">Cell membrane</location>
        <topology evidence="1 7">Multi-pass membrane protein</topology>
    </subcellularLocation>
</comment>
<protein>
    <submittedName>
        <fullName evidence="9">Sugar ABC transporter permease</fullName>
    </submittedName>
</protein>
<evidence type="ECO:0000256" key="5">
    <source>
        <dbReference type="ARBA" id="ARBA00022989"/>
    </source>
</evidence>
<feature type="transmembrane region" description="Helical" evidence="7">
    <location>
        <begin position="160"/>
        <end position="186"/>
    </location>
</feature>
<keyword evidence="4 7" id="KW-0812">Transmembrane</keyword>
<evidence type="ECO:0000313" key="10">
    <source>
        <dbReference type="Proteomes" id="UP001555826"/>
    </source>
</evidence>
<dbReference type="PANTHER" id="PTHR30193">
    <property type="entry name" value="ABC TRANSPORTER PERMEASE PROTEIN"/>
    <property type="match status" value="1"/>
</dbReference>
<keyword evidence="6 7" id="KW-0472">Membrane</keyword>
<dbReference type="Proteomes" id="UP001555826">
    <property type="component" value="Unassembled WGS sequence"/>
</dbReference>
<feature type="transmembrane region" description="Helical" evidence="7">
    <location>
        <begin position="74"/>
        <end position="100"/>
    </location>
</feature>
<evidence type="ECO:0000256" key="3">
    <source>
        <dbReference type="ARBA" id="ARBA00022475"/>
    </source>
</evidence>
<dbReference type="EMBL" id="JBFNQN010000001">
    <property type="protein sequence ID" value="MEW9263268.1"/>
    <property type="molecule type" value="Genomic_DNA"/>
</dbReference>
<dbReference type="InterPro" id="IPR035906">
    <property type="entry name" value="MetI-like_sf"/>
</dbReference>
<evidence type="ECO:0000256" key="1">
    <source>
        <dbReference type="ARBA" id="ARBA00004651"/>
    </source>
</evidence>
<feature type="transmembrane region" description="Helical" evidence="7">
    <location>
        <begin position="112"/>
        <end position="134"/>
    </location>
</feature>
<proteinExistence type="inferred from homology"/>
<evidence type="ECO:0000259" key="8">
    <source>
        <dbReference type="PROSITE" id="PS50928"/>
    </source>
</evidence>
<dbReference type="RefSeq" id="WP_367635864.1">
    <property type="nucleotide sequence ID" value="NZ_JBFNQN010000001.1"/>
</dbReference>
<keyword evidence="2 7" id="KW-0813">Transport</keyword>
<comment type="similarity">
    <text evidence="7">Belongs to the binding-protein-dependent transport system permease family.</text>
</comment>
<reference evidence="9 10" key="1">
    <citation type="submission" date="2024-07" db="EMBL/GenBank/DDBJ databases">
        <authorList>
            <person name="Thanompreechachai J."/>
            <person name="Duangmal K."/>
        </authorList>
    </citation>
    <scope>NUCLEOTIDE SEQUENCE [LARGE SCALE GENOMIC DNA]</scope>
    <source>
        <strain evidence="9 10">KCTC 19886</strain>
    </source>
</reference>
<evidence type="ECO:0000256" key="7">
    <source>
        <dbReference type="RuleBase" id="RU363032"/>
    </source>
</evidence>
<feature type="domain" description="ABC transmembrane type-1" evidence="8">
    <location>
        <begin position="75"/>
        <end position="290"/>
    </location>
</feature>
<keyword evidence="3" id="KW-1003">Cell membrane</keyword>